<reference evidence="1 2" key="1">
    <citation type="journal article" date="2022" name="New Phytol.">
        <title>Ecological generalism drives hyperdiversity of secondary metabolite gene clusters in xylarialean endophytes.</title>
        <authorList>
            <person name="Franco M.E.E."/>
            <person name="Wisecaver J.H."/>
            <person name="Arnold A.E."/>
            <person name="Ju Y.M."/>
            <person name="Slot J.C."/>
            <person name="Ahrendt S."/>
            <person name="Moore L.P."/>
            <person name="Eastman K.E."/>
            <person name="Scott K."/>
            <person name="Konkel Z."/>
            <person name="Mondo S.J."/>
            <person name="Kuo A."/>
            <person name="Hayes R.D."/>
            <person name="Haridas S."/>
            <person name="Andreopoulos B."/>
            <person name="Riley R."/>
            <person name="LaButti K."/>
            <person name="Pangilinan J."/>
            <person name="Lipzen A."/>
            <person name="Amirebrahimi M."/>
            <person name="Yan J."/>
            <person name="Adam C."/>
            <person name="Keymanesh K."/>
            <person name="Ng V."/>
            <person name="Louie K."/>
            <person name="Northen T."/>
            <person name="Drula E."/>
            <person name="Henrissat B."/>
            <person name="Hsieh H.M."/>
            <person name="Youens-Clark K."/>
            <person name="Lutzoni F."/>
            <person name="Miadlikowska J."/>
            <person name="Eastwood D.C."/>
            <person name="Hamelin R.C."/>
            <person name="Grigoriev I.V."/>
            <person name="U'Ren J.M."/>
        </authorList>
    </citation>
    <scope>NUCLEOTIDE SEQUENCE [LARGE SCALE GENOMIC DNA]</scope>
    <source>
        <strain evidence="1 2">CBS 119005</strain>
    </source>
</reference>
<dbReference type="Proteomes" id="UP001497700">
    <property type="component" value="Unassembled WGS sequence"/>
</dbReference>
<proteinExistence type="predicted"/>
<sequence length="119" mass="12456">MANDSNFYLCGLFRRRPRPAPRPTGDGGLQGVEFSPRPSFASSRASVSASASTPAPALLASAAIPATNLNNPELAGYYSPPAPSAVPTPDRSRELRGYYAPEPVAGPRPSVRPGKLSYA</sequence>
<dbReference type="EMBL" id="MU393553">
    <property type="protein sequence ID" value="KAI4861399.1"/>
    <property type="molecule type" value="Genomic_DNA"/>
</dbReference>
<keyword evidence="2" id="KW-1185">Reference proteome</keyword>
<gene>
    <name evidence="1" type="ORF">F4820DRAFT_68181</name>
</gene>
<evidence type="ECO:0000313" key="2">
    <source>
        <dbReference type="Proteomes" id="UP001497700"/>
    </source>
</evidence>
<protein>
    <submittedName>
        <fullName evidence="1">Uncharacterized protein</fullName>
    </submittedName>
</protein>
<evidence type="ECO:0000313" key="1">
    <source>
        <dbReference type="EMBL" id="KAI4861399.1"/>
    </source>
</evidence>
<comment type="caution">
    <text evidence="1">The sequence shown here is derived from an EMBL/GenBank/DDBJ whole genome shotgun (WGS) entry which is preliminary data.</text>
</comment>
<accession>A0ACB9YPU2</accession>
<organism evidence="1 2">
    <name type="scientific">Hypoxylon rubiginosum</name>
    <dbReference type="NCBI Taxonomy" id="110542"/>
    <lineage>
        <taxon>Eukaryota</taxon>
        <taxon>Fungi</taxon>
        <taxon>Dikarya</taxon>
        <taxon>Ascomycota</taxon>
        <taxon>Pezizomycotina</taxon>
        <taxon>Sordariomycetes</taxon>
        <taxon>Xylariomycetidae</taxon>
        <taxon>Xylariales</taxon>
        <taxon>Hypoxylaceae</taxon>
        <taxon>Hypoxylon</taxon>
    </lineage>
</organism>
<name>A0ACB9YPU2_9PEZI</name>